<comment type="catalytic activity">
    <reaction evidence="9">
        <text>acetate + ATP = acetyl phosphate + ADP</text>
        <dbReference type="Rhea" id="RHEA:11352"/>
        <dbReference type="ChEBI" id="CHEBI:22191"/>
        <dbReference type="ChEBI" id="CHEBI:30089"/>
        <dbReference type="ChEBI" id="CHEBI:30616"/>
        <dbReference type="ChEBI" id="CHEBI:456216"/>
        <dbReference type="EC" id="2.7.2.1"/>
    </reaction>
</comment>
<evidence type="ECO:0000256" key="3">
    <source>
        <dbReference type="ARBA" id="ARBA00022679"/>
    </source>
</evidence>
<comment type="pathway">
    <text evidence="9">Metabolic intermediate biosynthesis; acetyl-CoA biosynthesis; acetyl-CoA from acetate: step 1/2.</text>
</comment>
<evidence type="ECO:0000256" key="9">
    <source>
        <dbReference type="HAMAP-Rule" id="MF_00020"/>
    </source>
</evidence>
<keyword evidence="3 9" id="KW-0808">Transferase</keyword>
<evidence type="ECO:0000256" key="6">
    <source>
        <dbReference type="ARBA" id="ARBA00022777"/>
    </source>
</evidence>
<comment type="cofactor">
    <cofactor evidence="9">
        <name>Mg(2+)</name>
        <dbReference type="ChEBI" id="CHEBI:18420"/>
    </cofactor>
    <cofactor evidence="9">
        <name>Mn(2+)</name>
        <dbReference type="ChEBI" id="CHEBI:29035"/>
    </cofactor>
    <text evidence="9">Mg(2+). Can also accept Mn(2+).</text>
</comment>
<feature type="site" description="Transition state stabilizer" evidence="9">
    <location>
        <position position="178"/>
    </location>
</feature>
<evidence type="ECO:0000256" key="4">
    <source>
        <dbReference type="ARBA" id="ARBA00022723"/>
    </source>
</evidence>
<dbReference type="GO" id="GO:0008776">
    <property type="term" value="F:acetate kinase activity"/>
    <property type="evidence" value="ECO:0007669"/>
    <property type="project" value="UniProtKB-UniRule"/>
</dbReference>
<dbReference type="PIRSF" id="PIRSF000722">
    <property type="entry name" value="Acetate_prop_kin"/>
    <property type="match status" value="1"/>
</dbReference>
<evidence type="ECO:0000256" key="5">
    <source>
        <dbReference type="ARBA" id="ARBA00022741"/>
    </source>
</evidence>
<evidence type="ECO:0000256" key="2">
    <source>
        <dbReference type="ARBA" id="ARBA00022490"/>
    </source>
</evidence>
<dbReference type="GO" id="GO:0000287">
    <property type="term" value="F:magnesium ion binding"/>
    <property type="evidence" value="ECO:0007669"/>
    <property type="project" value="UniProtKB-UniRule"/>
</dbReference>
<feature type="binding site" evidence="9">
    <location>
        <begin position="205"/>
        <end position="209"/>
    </location>
    <ligand>
        <name>ATP</name>
        <dbReference type="ChEBI" id="CHEBI:30616"/>
    </ligand>
</feature>
<sequence>MSEGGTILVLNAGSSSIKAALFGPDLRRLFRAELEGIGREATLTAKAEGGTEATVADWGDTSQGPPPVARLIDWLAAHAPGGPLAAIGHRVAVGGQDHDGPALVTPALLDSLRALVPLAPLHLPRNLAPIEALAASHPEVPQVVCYDTAFHRTMPPEARAYALPRALTEAGARRYGFHGLSYQYIAGCLPRIDARAAEGRTIVCHLGSGASLCALRGGVSIATTMGFTPLSGLMMATRPGEVDAGLMLWLLRTQGLSVDALERMLYHDSGLKGVSGISADMRDLLASDDPRAAEAIDLFTYTAATEIGRLTAALGGLDALVFTAGIGERSAPIRARIAARCGWLGLALDASANAAHAPRINTPESTVTALVIPTDEEQVIAGQTARLAKGPQSGAVS</sequence>
<dbReference type="UniPathway" id="UPA00340">
    <property type="reaction ID" value="UER00458"/>
</dbReference>
<feature type="binding site" evidence="9">
    <location>
        <position position="18"/>
    </location>
    <ligand>
        <name>ATP</name>
        <dbReference type="ChEBI" id="CHEBI:30616"/>
    </ligand>
</feature>
<dbReference type="SUPFAM" id="SSF53067">
    <property type="entry name" value="Actin-like ATPase domain"/>
    <property type="match status" value="2"/>
</dbReference>
<dbReference type="InterPro" id="IPR004372">
    <property type="entry name" value="Ac/propionate_kinase"/>
</dbReference>
<feature type="binding site" evidence="9">
    <location>
        <position position="376"/>
    </location>
    <ligand>
        <name>Mg(2+)</name>
        <dbReference type="ChEBI" id="CHEBI:18420"/>
    </ligand>
</feature>
<comment type="function">
    <text evidence="9">Catalyzes the formation of acetyl phosphate from acetate and ATP. Can also catalyze the reverse reaction.</text>
</comment>
<dbReference type="RefSeq" id="WP_212537987.1">
    <property type="nucleotide sequence ID" value="NZ_JAGTUU010000008.1"/>
</dbReference>
<dbReference type="InterPro" id="IPR023865">
    <property type="entry name" value="Aliphatic_acid_kinase_CS"/>
</dbReference>
<comment type="subunit">
    <text evidence="9">Homodimer.</text>
</comment>
<evidence type="ECO:0000313" key="11">
    <source>
        <dbReference type="EMBL" id="MBS0126017.1"/>
    </source>
</evidence>
<keyword evidence="2 9" id="KW-0963">Cytoplasm</keyword>
<dbReference type="EC" id="2.7.2.1" evidence="9"/>
<feature type="binding site" evidence="9">
    <location>
        <position position="11"/>
    </location>
    <ligand>
        <name>Mg(2+)</name>
        <dbReference type="ChEBI" id="CHEBI:18420"/>
    </ligand>
</feature>
<dbReference type="GO" id="GO:0005524">
    <property type="term" value="F:ATP binding"/>
    <property type="evidence" value="ECO:0007669"/>
    <property type="project" value="UniProtKB-KW"/>
</dbReference>
<evidence type="ECO:0000256" key="8">
    <source>
        <dbReference type="ARBA" id="ARBA00022842"/>
    </source>
</evidence>
<keyword evidence="4 9" id="KW-0479">Metal-binding</keyword>
<comment type="caution">
    <text evidence="11">The sequence shown here is derived from an EMBL/GenBank/DDBJ whole genome shotgun (WGS) entry which is preliminary data.</text>
</comment>
<dbReference type="Proteomes" id="UP000681356">
    <property type="component" value="Unassembled WGS sequence"/>
</dbReference>
<protein>
    <recommendedName>
        <fullName evidence="9">Acetate kinase</fullName>
        <ecNumber evidence="9">2.7.2.1</ecNumber>
    </recommendedName>
    <alternativeName>
        <fullName evidence="9">Acetokinase</fullName>
    </alternativeName>
</protein>
<keyword evidence="6 9" id="KW-0418">Kinase</keyword>
<dbReference type="GO" id="GO:0006085">
    <property type="term" value="P:acetyl-CoA biosynthetic process"/>
    <property type="evidence" value="ECO:0007669"/>
    <property type="project" value="UniProtKB-UniRule"/>
</dbReference>
<feature type="binding site" evidence="9">
    <location>
        <position position="90"/>
    </location>
    <ligand>
        <name>substrate</name>
    </ligand>
</feature>
<accession>A0A8J8B8Z6</accession>
<organism evidence="11 12">
    <name type="scientific">Thetidibacter halocola</name>
    <dbReference type="NCBI Taxonomy" id="2827239"/>
    <lineage>
        <taxon>Bacteria</taxon>
        <taxon>Pseudomonadati</taxon>
        <taxon>Pseudomonadota</taxon>
        <taxon>Alphaproteobacteria</taxon>
        <taxon>Rhodobacterales</taxon>
        <taxon>Roseobacteraceae</taxon>
        <taxon>Thetidibacter</taxon>
    </lineage>
</organism>
<dbReference type="GO" id="GO:0006083">
    <property type="term" value="P:acetate metabolic process"/>
    <property type="evidence" value="ECO:0007669"/>
    <property type="project" value="TreeGrafter"/>
</dbReference>
<evidence type="ECO:0000256" key="10">
    <source>
        <dbReference type="RuleBase" id="RU003835"/>
    </source>
</evidence>
<dbReference type="AlphaFoldDB" id="A0A8J8B8Z6"/>
<gene>
    <name evidence="9" type="primary">ackA</name>
    <name evidence="11" type="ORF">KB874_18180</name>
</gene>
<keyword evidence="12" id="KW-1185">Reference proteome</keyword>
<dbReference type="PRINTS" id="PR00471">
    <property type="entry name" value="ACETATEKNASE"/>
</dbReference>
<dbReference type="PANTHER" id="PTHR21060:SF21">
    <property type="entry name" value="ACETATE KINASE"/>
    <property type="match status" value="1"/>
</dbReference>
<evidence type="ECO:0000313" key="12">
    <source>
        <dbReference type="Proteomes" id="UP000681356"/>
    </source>
</evidence>
<comment type="similarity">
    <text evidence="1 9 10">Belongs to the acetokinase family.</text>
</comment>
<dbReference type="InterPro" id="IPR000890">
    <property type="entry name" value="Aliphatic_acid_kin_short-chain"/>
</dbReference>
<dbReference type="EMBL" id="JAGTUU010000008">
    <property type="protein sequence ID" value="MBS0126017.1"/>
    <property type="molecule type" value="Genomic_DNA"/>
</dbReference>
<dbReference type="Gene3D" id="3.30.420.40">
    <property type="match status" value="2"/>
</dbReference>
<dbReference type="GO" id="GO:0005829">
    <property type="term" value="C:cytosol"/>
    <property type="evidence" value="ECO:0007669"/>
    <property type="project" value="TreeGrafter"/>
</dbReference>
<proteinExistence type="inferred from homology"/>
<comment type="caution">
    <text evidence="9">Lacks conserved residue(s) required for the propagation of feature annotation.</text>
</comment>
<keyword evidence="7 9" id="KW-0067">ATP-binding</keyword>
<dbReference type="PROSITE" id="PS01076">
    <property type="entry name" value="ACETATE_KINASE_2"/>
    <property type="match status" value="1"/>
</dbReference>
<name>A0A8J8B8Z6_9RHOB</name>
<comment type="subcellular location">
    <subcellularLocation>
        <location evidence="9">Cytoplasm</location>
    </subcellularLocation>
</comment>
<keyword evidence="8 9" id="KW-0460">Magnesium</keyword>
<dbReference type="PANTHER" id="PTHR21060">
    <property type="entry name" value="ACETATE KINASE"/>
    <property type="match status" value="1"/>
</dbReference>
<reference evidence="11" key="1">
    <citation type="submission" date="2021-04" db="EMBL/GenBank/DDBJ databases">
        <authorList>
            <person name="Yoon J."/>
        </authorList>
    </citation>
    <scope>NUCLEOTIDE SEQUENCE</scope>
    <source>
        <strain evidence="11">KMU-90</strain>
    </source>
</reference>
<dbReference type="HAMAP" id="MF_00020">
    <property type="entry name" value="Acetate_kinase"/>
    <property type="match status" value="1"/>
</dbReference>
<feature type="binding site" evidence="9">
    <location>
        <begin position="280"/>
        <end position="282"/>
    </location>
    <ligand>
        <name>ATP</name>
        <dbReference type="ChEBI" id="CHEBI:30616"/>
    </ligand>
</feature>
<feature type="site" description="Transition state stabilizer" evidence="9">
    <location>
        <position position="238"/>
    </location>
</feature>
<evidence type="ECO:0000256" key="1">
    <source>
        <dbReference type="ARBA" id="ARBA00008748"/>
    </source>
</evidence>
<dbReference type="NCBIfam" id="TIGR00016">
    <property type="entry name" value="ackA"/>
    <property type="match status" value="1"/>
</dbReference>
<dbReference type="PROSITE" id="PS01075">
    <property type="entry name" value="ACETATE_KINASE_1"/>
    <property type="match status" value="1"/>
</dbReference>
<evidence type="ECO:0000256" key="7">
    <source>
        <dbReference type="ARBA" id="ARBA00022840"/>
    </source>
</evidence>
<keyword evidence="5 9" id="KW-0547">Nucleotide-binding</keyword>
<dbReference type="Pfam" id="PF00871">
    <property type="entry name" value="Acetate_kinase"/>
    <property type="match status" value="1"/>
</dbReference>
<dbReference type="InterPro" id="IPR043129">
    <property type="entry name" value="ATPase_NBD"/>
</dbReference>
<feature type="active site" description="Proton donor/acceptor" evidence="9">
    <location>
        <position position="147"/>
    </location>
</feature>